<protein>
    <recommendedName>
        <fullName evidence="1">F-box/LRR-repeat protein 15-like leucin rich repeat domain-containing protein</fullName>
    </recommendedName>
</protein>
<proteinExistence type="predicted"/>
<dbReference type="PANTHER" id="PTHR13318:SF105">
    <property type="entry name" value="F-BOX_LRR-REPEAT PROTEIN 3"/>
    <property type="match status" value="1"/>
</dbReference>
<gene>
    <name evidence="2" type="ORF">KUTeg_000947</name>
</gene>
<dbReference type="Proteomes" id="UP001217089">
    <property type="component" value="Unassembled WGS sequence"/>
</dbReference>
<evidence type="ECO:0000313" key="2">
    <source>
        <dbReference type="EMBL" id="KAJ8321502.1"/>
    </source>
</evidence>
<dbReference type="Gene3D" id="3.80.10.10">
    <property type="entry name" value="Ribonuclease Inhibitor"/>
    <property type="match status" value="1"/>
</dbReference>
<dbReference type="SMART" id="SM00367">
    <property type="entry name" value="LRR_CC"/>
    <property type="match status" value="3"/>
</dbReference>
<dbReference type="InterPro" id="IPR006553">
    <property type="entry name" value="Leu-rich_rpt_Cys-con_subtyp"/>
</dbReference>
<organism evidence="2 3">
    <name type="scientific">Tegillarca granosa</name>
    <name type="common">Malaysian cockle</name>
    <name type="synonym">Anadara granosa</name>
    <dbReference type="NCBI Taxonomy" id="220873"/>
    <lineage>
        <taxon>Eukaryota</taxon>
        <taxon>Metazoa</taxon>
        <taxon>Spiralia</taxon>
        <taxon>Lophotrochozoa</taxon>
        <taxon>Mollusca</taxon>
        <taxon>Bivalvia</taxon>
        <taxon>Autobranchia</taxon>
        <taxon>Pteriomorphia</taxon>
        <taxon>Arcoida</taxon>
        <taxon>Arcoidea</taxon>
        <taxon>Arcidae</taxon>
        <taxon>Tegillarca</taxon>
    </lineage>
</organism>
<comment type="caution">
    <text evidence="2">The sequence shown here is derived from an EMBL/GenBank/DDBJ whole genome shotgun (WGS) entry which is preliminary data.</text>
</comment>
<dbReference type="EMBL" id="JARBDR010000054">
    <property type="protein sequence ID" value="KAJ8321502.1"/>
    <property type="molecule type" value="Genomic_DNA"/>
</dbReference>
<keyword evidence="3" id="KW-1185">Reference proteome</keyword>
<dbReference type="SUPFAM" id="SSF52047">
    <property type="entry name" value="RNI-like"/>
    <property type="match status" value="1"/>
</dbReference>
<dbReference type="InterPro" id="IPR057207">
    <property type="entry name" value="FBXL15_LRR"/>
</dbReference>
<sequence length="149" mass="16238">MIKEAKKITDIGIGHLAQNCKALTKIDLHTTNITDEAIQEIGEHCHQLLSLCISSCPRLTDASLVSLGQGCINLRTLEVACCSHFTDNGFQALARITDATLNFLANYCPKISALTRLPNIKVHAYFAPVTPPPSVGNGRQRYCKCCVIL</sequence>
<evidence type="ECO:0000313" key="3">
    <source>
        <dbReference type="Proteomes" id="UP001217089"/>
    </source>
</evidence>
<dbReference type="PANTHER" id="PTHR13318">
    <property type="entry name" value="PARTNER OF PAIRED, ISOFORM B-RELATED"/>
    <property type="match status" value="1"/>
</dbReference>
<dbReference type="Pfam" id="PF25372">
    <property type="entry name" value="DUF7885"/>
    <property type="match status" value="1"/>
</dbReference>
<accession>A0ABQ9FW74</accession>
<feature type="domain" description="F-box/LRR-repeat protein 15-like leucin rich repeat" evidence="1">
    <location>
        <begin position="3"/>
        <end position="94"/>
    </location>
</feature>
<reference evidence="2 3" key="1">
    <citation type="submission" date="2022-12" db="EMBL/GenBank/DDBJ databases">
        <title>Chromosome-level genome of Tegillarca granosa.</title>
        <authorList>
            <person name="Kim J."/>
        </authorList>
    </citation>
    <scope>NUCLEOTIDE SEQUENCE [LARGE SCALE GENOMIC DNA]</scope>
    <source>
        <strain evidence="2">Teg-2019</strain>
        <tissue evidence="2">Adductor muscle</tissue>
    </source>
</reference>
<name>A0ABQ9FW74_TEGGR</name>
<dbReference type="InterPro" id="IPR032675">
    <property type="entry name" value="LRR_dom_sf"/>
</dbReference>
<evidence type="ECO:0000259" key="1">
    <source>
        <dbReference type="Pfam" id="PF25372"/>
    </source>
</evidence>